<dbReference type="CDD" id="cd08830">
    <property type="entry name" value="ArfGap_ArfGap1"/>
    <property type="match status" value="1"/>
</dbReference>
<keyword evidence="1" id="KW-0343">GTPase activation</keyword>
<comment type="caution">
    <text evidence="8">The sequence shown here is derived from an EMBL/GenBank/DDBJ whole genome shotgun (WGS) entry which is preliminary data.</text>
</comment>
<feature type="region of interest" description="Disordered" evidence="6">
    <location>
        <begin position="17"/>
        <end position="49"/>
    </location>
</feature>
<feature type="compositionally biased region" description="Low complexity" evidence="6">
    <location>
        <begin position="540"/>
        <end position="558"/>
    </location>
</feature>
<feature type="region of interest" description="Disordered" evidence="6">
    <location>
        <begin position="514"/>
        <end position="570"/>
    </location>
</feature>
<dbReference type="EMBL" id="JACAZE010000025">
    <property type="protein sequence ID" value="KAF7290957.1"/>
    <property type="molecule type" value="Genomic_DNA"/>
</dbReference>
<evidence type="ECO:0000256" key="1">
    <source>
        <dbReference type="ARBA" id="ARBA00022468"/>
    </source>
</evidence>
<dbReference type="Proteomes" id="UP000613580">
    <property type="component" value="Unassembled WGS sequence"/>
</dbReference>
<dbReference type="Pfam" id="PF01412">
    <property type="entry name" value="ArfGap"/>
    <property type="match status" value="1"/>
</dbReference>
<dbReference type="GO" id="GO:0032012">
    <property type="term" value="P:regulation of ARF protein signal transduction"/>
    <property type="evidence" value="ECO:0007669"/>
    <property type="project" value="TreeGrafter"/>
</dbReference>
<evidence type="ECO:0000256" key="6">
    <source>
        <dbReference type="SAM" id="MobiDB-lite"/>
    </source>
</evidence>
<evidence type="ECO:0000256" key="2">
    <source>
        <dbReference type="ARBA" id="ARBA00022723"/>
    </source>
</evidence>
<name>A0A8H6VR42_MYCCL</name>
<dbReference type="GO" id="GO:0005096">
    <property type="term" value="F:GTPase activator activity"/>
    <property type="evidence" value="ECO:0007669"/>
    <property type="project" value="UniProtKB-KW"/>
</dbReference>
<dbReference type="GO" id="GO:0008270">
    <property type="term" value="F:zinc ion binding"/>
    <property type="evidence" value="ECO:0007669"/>
    <property type="project" value="UniProtKB-KW"/>
</dbReference>
<proteinExistence type="predicted"/>
<dbReference type="InterPro" id="IPR038508">
    <property type="entry name" value="ArfGAP_dom_sf"/>
</dbReference>
<keyword evidence="3 5" id="KW-0863">Zinc-finger</keyword>
<organism evidence="8 9">
    <name type="scientific">Mycena chlorophos</name>
    <name type="common">Agaric fungus</name>
    <name type="synonym">Agaricus chlorophos</name>
    <dbReference type="NCBI Taxonomy" id="658473"/>
    <lineage>
        <taxon>Eukaryota</taxon>
        <taxon>Fungi</taxon>
        <taxon>Dikarya</taxon>
        <taxon>Basidiomycota</taxon>
        <taxon>Agaricomycotina</taxon>
        <taxon>Agaricomycetes</taxon>
        <taxon>Agaricomycetidae</taxon>
        <taxon>Agaricales</taxon>
        <taxon>Marasmiineae</taxon>
        <taxon>Mycenaceae</taxon>
        <taxon>Mycena</taxon>
    </lineage>
</organism>
<evidence type="ECO:0000256" key="5">
    <source>
        <dbReference type="PROSITE-ProRule" id="PRU00288"/>
    </source>
</evidence>
<dbReference type="InterPro" id="IPR037278">
    <property type="entry name" value="ARFGAP/RecO"/>
</dbReference>
<dbReference type="SMART" id="SM00105">
    <property type="entry name" value="ArfGap"/>
    <property type="match status" value="1"/>
</dbReference>
<dbReference type="PANTHER" id="PTHR46395:SF1">
    <property type="entry name" value="ADP-RIBOSYLATION FACTOR GTPASE-ACTIVATING PROTEIN 1"/>
    <property type="match status" value="1"/>
</dbReference>
<dbReference type="PROSITE" id="PS50115">
    <property type="entry name" value="ARFGAP"/>
    <property type="match status" value="1"/>
</dbReference>
<reference evidence="8" key="1">
    <citation type="submission" date="2020-05" db="EMBL/GenBank/DDBJ databases">
        <title>Mycena genomes resolve the evolution of fungal bioluminescence.</title>
        <authorList>
            <person name="Tsai I.J."/>
        </authorList>
    </citation>
    <scope>NUCLEOTIDE SEQUENCE</scope>
    <source>
        <strain evidence="8">110903Hualien_Pintung</strain>
    </source>
</reference>
<sequence length="570" mass="59990">MAVGGFARADVLNHGAGRSDGRTCVPRERTRDTTRGMRSGKLDKDQEGGGEKCVFLTTRSCGCAKSEPGLSSDTRVKAADTIRERVPGCRTEKSRCWSPLTMVAENSNGNAGRRVTFPRLESGHLGLQSVGCQPHASQPQPTSLFAPCFAQPIMDQATAKKTLQDLIKTENRVCCDCGNPNPQWASLGFAVFLCLQCAGTHRGFGVHISFVRSVSMDAWQPDQLKRMQIGGNAAFKAFMKAYEPAEQGGYKETNSAYDIYHCWAASQYREKLDAEIAGKPWAPSAPPPPSLPSNDAAAGLRKSRASARSATGSSLRGDSASPASFGSGSPRTPDLGTGSVDQKTANESFFAGLGAANAARSTDLPPSQGGRYTGFGSTPTPPPGSQHPSYGLSSANAPSLTDLQENPVAALSKGWSLFSAAVVGASRVVSENVIQPGMEKMRDPTLQASVMGYVNEAGKQAAYIGGAANQWSKNQFGVDVAENVGGAVGAVRDRLGPTPSQQGYGAVGAGYDGESSSLYHDDDEDLFSEYKGYDQPQSLSSHSAGASSSSAAPAAPAKKGSDWDDEWKDF</sequence>
<keyword evidence="4" id="KW-0862">Zinc</keyword>
<dbReference type="AlphaFoldDB" id="A0A8H6VR42"/>
<dbReference type="GO" id="GO:0000139">
    <property type="term" value="C:Golgi membrane"/>
    <property type="evidence" value="ECO:0007669"/>
    <property type="project" value="TreeGrafter"/>
</dbReference>
<feature type="region of interest" description="Disordered" evidence="6">
    <location>
        <begin position="279"/>
        <end position="341"/>
    </location>
</feature>
<evidence type="ECO:0000256" key="4">
    <source>
        <dbReference type="ARBA" id="ARBA00022833"/>
    </source>
</evidence>
<keyword evidence="9" id="KW-1185">Reference proteome</keyword>
<keyword evidence="2" id="KW-0479">Metal-binding</keyword>
<accession>A0A8H6VR42</accession>
<gene>
    <name evidence="8" type="ORF">HMN09_01274300</name>
</gene>
<evidence type="ECO:0000259" key="7">
    <source>
        <dbReference type="PROSITE" id="PS50115"/>
    </source>
</evidence>
<evidence type="ECO:0000256" key="3">
    <source>
        <dbReference type="ARBA" id="ARBA00022771"/>
    </source>
</evidence>
<dbReference type="PANTHER" id="PTHR46395">
    <property type="entry name" value="ADP-RIBOSYLATION FACTOR GTPASE-ACTIVATING PROTEIN 1"/>
    <property type="match status" value="1"/>
</dbReference>
<dbReference type="PRINTS" id="PR00405">
    <property type="entry name" value="REVINTRACTNG"/>
</dbReference>
<evidence type="ECO:0000313" key="8">
    <source>
        <dbReference type="EMBL" id="KAF7290957.1"/>
    </source>
</evidence>
<dbReference type="InterPro" id="IPR001164">
    <property type="entry name" value="ArfGAP_dom"/>
</dbReference>
<protein>
    <submittedName>
        <fullName evidence="8">ArfGap-domain-containing protein</fullName>
    </submittedName>
</protein>
<dbReference type="SUPFAM" id="SSF57863">
    <property type="entry name" value="ArfGap/RecO-like zinc finger"/>
    <property type="match status" value="1"/>
</dbReference>
<evidence type="ECO:0000313" key="9">
    <source>
        <dbReference type="Proteomes" id="UP000613580"/>
    </source>
</evidence>
<feature type="domain" description="Arf-GAP" evidence="7">
    <location>
        <begin position="160"/>
        <end position="272"/>
    </location>
</feature>
<dbReference type="GO" id="GO:0030100">
    <property type="term" value="P:regulation of endocytosis"/>
    <property type="evidence" value="ECO:0007669"/>
    <property type="project" value="TreeGrafter"/>
</dbReference>
<dbReference type="OrthoDB" id="983479at2759"/>
<feature type="region of interest" description="Disordered" evidence="6">
    <location>
        <begin position="359"/>
        <end position="399"/>
    </location>
</feature>
<dbReference type="Gene3D" id="1.10.220.150">
    <property type="entry name" value="Arf GTPase activating protein"/>
    <property type="match status" value="1"/>
</dbReference>
<feature type="compositionally biased region" description="Low complexity" evidence="6">
    <location>
        <begin position="292"/>
        <end position="330"/>
    </location>
</feature>